<evidence type="ECO:0000313" key="12">
    <source>
        <dbReference type="EMBL" id="EJF46844.1"/>
    </source>
</evidence>
<evidence type="ECO:0000256" key="2">
    <source>
        <dbReference type="ARBA" id="ARBA00012438"/>
    </source>
</evidence>
<feature type="transmembrane region" description="Helical" evidence="10">
    <location>
        <begin position="110"/>
        <end position="131"/>
    </location>
</feature>
<keyword evidence="10" id="KW-1133">Transmembrane helix</keyword>
<reference evidence="12 13" key="1">
    <citation type="submission" date="2012-05" db="EMBL/GenBank/DDBJ databases">
        <authorList>
            <person name="Harkins D.M."/>
            <person name="Madupu R."/>
            <person name="Durkin A.S."/>
            <person name="Torralba M."/>
            <person name="Methe B."/>
            <person name="Sutton G.G."/>
            <person name="Nelson K.E."/>
        </authorList>
    </citation>
    <scope>NUCLEOTIDE SEQUENCE [LARGE SCALE GENOMIC DNA]</scope>
    <source>
        <strain evidence="12 13">F0489</strain>
    </source>
</reference>
<evidence type="ECO:0000256" key="1">
    <source>
        <dbReference type="ARBA" id="ARBA00000085"/>
    </source>
</evidence>
<comment type="catalytic activity">
    <reaction evidence="1">
        <text>ATP + protein L-histidine = ADP + protein N-phospho-L-histidine.</text>
        <dbReference type="EC" id="2.7.13.3"/>
    </reaction>
</comment>
<feature type="region of interest" description="Disordered" evidence="9">
    <location>
        <begin position="376"/>
        <end position="396"/>
    </location>
</feature>
<dbReference type="GO" id="GO:0046983">
    <property type="term" value="F:protein dimerization activity"/>
    <property type="evidence" value="ECO:0007669"/>
    <property type="project" value="InterPro"/>
</dbReference>
<keyword evidence="10" id="KW-0812">Transmembrane</keyword>
<dbReference type="Pfam" id="PF07730">
    <property type="entry name" value="HisKA_3"/>
    <property type="match status" value="1"/>
</dbReference>
<dbReference type="AlphaFoldDB" id="J0NIB8"/>
<dbReference type="SUPFAM" id="SSF55874">
    <property type="entry name" value="ATPase domain of HSP90 chaperone/DNA topoisomerase II/histidine kinase"/>
    <property type="match status" value="1"/>
</dbReference>
<evidence type="ECO:0000256" key="6">
    <source>
        <dbReference type="ARBA" id="ARBA00022777"/>
    </source>
</evidence>
<dbReference type="EC" id="2.7.13.3" evidence="2"/>
<keyword evidence="10" id="KW-0472">Membrane</keyword>
<feature type="compositionally biased region" description="Acidic residues" evidence="9">
    <location>
        <begin position="376"/>
        <end position="387"/>
    </location>
</feature>
<evidence type="ECO:0000256" key="10">
    <source>
        <dbReference type="SAM" id="Phobius"/>
    </source>
</evidence>
<gene>
    <name evidence="12" type="ORF">HMPREF1318_2698</name>
</gene>
<dbReference type="RefSeq" id="WP_008730218.1">
    <property type="nucleotide sequence ID" value="NZ_AKFT01000043.1"/>
</dbReference>
<feature type="domain" description="Signal transduction histidine kinase subgroup 3 dimerisation and phosphoacceptor" evidence="11">
    <location>
        <begin position="177"/>
        <end position="242"/>
    </location>
</feature>
<sequence>MRSPDPARRIQWLLWGASAIATAIFLLDIAVSLNADLHALHHERTWWEALWFWMQVVSPIAAQFLLLPAFRRRGLLLPAACMFLSVLLPGGFHVPAFVAAALLGTRSKAWSLPIALGSQVVGTALGLAVSPFPWRWADWWTELPYLVYTVTAVLLGILLTNHQELTEARVARARSQERARISREMHDSLAQRISLISLHAAALASRRDLDAEQAARTAGTIRAMAAEAGHELRQILHVLHDDGSGDEAAVAWADVAHIIDQHREAGLEIRVSTGPDWERAFDRAGAAVCHAVLRTVEEALANARRHGSQGSAQLSFETTGSALVVQCANPASTPALPLPGHGLGLPGLRERMRLLGGRLSLVREAGMFTLRAELPMEEETAEETAEEKEEKELIRG</sequence>
<feature type="transmembrane region" description="Helical" evidence="10">
    <location>
        <begin position="12"/>
        <end position="31"/>
    </location>
</feature>
<evidence type="ECO:0000256" key="5">
    <source>
        <dbReference type="ARBA" id="ARBA00022741"/>
    </source>
</evidence>
<dbReference type="InterPro" id="IPR036890">
    <property type="entry name" value="HATPase_C_sf"/>
</dbReference>
<proteinExistence type="predicted"/>
<organism evidence="12 13">
    <name type="scientific">Actinomyces massiliensis F0489</name>
    <dbReference type="NCBI Taxonomy" id="1125718"/>
    <lineage>
        <taxon>Bacteria</taxon>
        <taxon>Bacillati</taxon>
        <taxon>Actinomycetota</taxon>
        <taxon>Actinomycetes</taxon>
        <taxon>Actinomycetales</taxon>
        <taxon>Actinomycetaceae</taxon>
        <taxon>Actinomyces</taxon>
    </lineage>
</organism>
<keyword evidence="6 12" id="KW-0418">Kinase</keyword>
<feature type="transmembrane region" description="Helical" evidence="10">
    <location>
        <begin position="143"/>
        <end position="160"/>
    </location>
</feature>
<keyword evidence="3" id="KW-0597">Phosphoprotein</keyword>
<dbReference type="InterPro" id="IPR011712">
    <property type="entry name" value="Sig_transdc_His_kin_sub3_dim/P"/>
</dbReference>
<evidence type="ECO:0000256" key="9">
    <source>
        <dbReference type="SAM" id="MobiDB-lite"/>
    </source>
</evidence>
<evidence type="ECO:0000256" key="3">
    <source>
        <dbReference type="ARBA" id="ARBA00022553"/>
    </source>
</evidence>
<dbReference type="eggNOG" id="COG4585">
    <property type="taxonomic scope" value="Bacteria"/>
</dbReference>
<dbReference type="Proteomes" id="UP000002941">
    <property type="component" value="Unassembled WGS sequence"/>
</dbReference>
<dbReference type="Gene3D" id="1.20.5.1930">
    <property type="match status" value="1"/>
</dbReference>
<evidence type="ECO:0000256" key="4">
    <source>
        <dbReference type="ARBA" id="ARBA00022679"/>
    </source>
</evidence>
<keyword evidence="5" id="KW-0547">Nucleotide-binding</keyword>
<comment type="caution">
    <text evidence="12">The sequence shown here is derived from an EMBL/GenBank/DDBJ whole genome shotgun (WGS) entry which is preliminary data.</text>
</comment>
<keyword evidence="13" id="KW-1185">Reference proteome</keyword>
<dbReference type="PANTHER" id="PTHR24421">
    <property type="entry name" value="NITRATE/NITRITE SENSOR PROTEIN NARX-RELATED"/>
    <property type="match status" value="1"/>
</dbReference>
<name>J0NIB8_9ACTO</name>
<protein>
    <recommendedName>
        <fullName evidence="2">histidine kinase</fullName>
        <ecNumber evidence="2">2.7.13.3</ecNumber>
    </recommendedName>
</protein>
<dbReference type="GO" id="GO:0016020">
    <property type="term" value="C:membrane"/>
    <property type="evidence" value="ECO:0007669"/>
    <property type="project" value="InterPro"/>
</dbReference>
<keyword evidence="8" id="KW-0902">Two-component regulatory system</keyword>
<dbReference type="GO" id="GO:0000155">
    <property type="term" value="F:phosphorelay sensor kinase activity"/>
    <property type="evidence" value="ECO:0007669"/>
    <property type="project" value="InterPro"/>
</dbReference>
<evidence type="ECO:0000256" key="8">
    <source>
        <dbReference type="ARBA" id="ARBA00023012"/>
    </source>
</evidence>
<dbReference type="GO" id="GO:0005524">
    <property type="term" value="F:ATP binding"/>
    <property type="evidence" value="ECO:0007669"/>
    <property type="project" value="UniProtKB-KW"/>
</dbReference>
<dbReference type="Gene3D" id="3.30.565.10">
    <property type="entry name" value="Histidine kinase-like ATPase, C-terminal domain"/>
    <property type="match status" value="1"/>
</dbReference>
<dbReference type="PATRIC" id="fig|1125718.3.peg.640"/>
<keyword evidence="7" id="KW-0067">ATP-binding</keyword>
<dbReference type="EMBL" id="AKFT01000043">
    <property type="protein sequence ID" value="EJF46844.1"/>
    <property type="molecule type" value="Genomic_DNA"/>
</dbReference>
<dbReference type="InterPro" id="IPR050482">
    <property type="entry name" value="Sensor_HK_TwoCompSys"/>
</dbReference>
<dbReference type="PANTHER" id="PTHR24421:SF10">
    <property type="entry name" value="NITRATE_NITRITE SENSOR PROTEIN NARQ"/>
    <property type="match status" value="1"/>
</dbReference>
<accession>J0NIB8</accession>
<feature type="transmembrane region" description="Helical" evidence="10">
    <location>
        <begin position="82"/>
        <end position="104"/>
    </location>
</feature>
<keyword evidence="4" id="KW-0808">Transferase</keyword>
<dbReference type="CDD" id="cd16917">
    <property type="entry name" value="HATPase_UhpB-NarQ-NarX-like"/>
    <property type="match status" value="1"/>
</dbReference>
<evidence type="ECO:0000313" key="13">
    <source>
        <dbReference type="Proteomes" id="UP000002941"/>
    </source>
</evidence>
<evidence type="ECO:0000259" key="11">
    <source>
        <dbReference type="Pfam" id="PF07730"/>
    </source>
</evidence>
<evidence type="ECO:0000256" key="7">
    <source>
        <dbReference type="ARBA" id="ARBA00022840"/>
    </source>
</evidence>
<feature type="transmembrane region" description="Helical" evidence="10">
    <location>
        <begin position="51"/>
        <end position="70"/>
    </location>
</feature>
<dbReference type="OrthoDB" id="227596at2"/>